<dbReference type="AlphaFoldDB" id="A0A9P9KNF2"/>
<comment type="caution">
    <text evidence="3">The sequence shown here is derived from an EMBL/GenBank/DDBJ whole genome shotgun (WGS) entry which is preliminary data.</text>
</comment>
<dbReference type="EMBL" id="JAGMUX010000003">
    <property type="protein sequence ID" value="KAH7264896.1"/>
    <property type="molecule type" value="Genomic_DNA"/>
</dbReference>
<protein>
    <submittedName>
        <fullName evidence="3">Uncharacterized protein</fullName>
    </submittedName>
</protein>
<organism evidence="3 4">
    <name type="scientific">Fusarium redolens</name>
    <dbReference type="NCBI Taxonomy" id="48865"/>
    <lineage>
        <taxon>Eukaryota</taxon>
        <taxon>Fungi</taxon>
        <taxon>Dikarya</taxon>
        <taxon>Ascomycota</taxon>
        <taxon>Pezizomycotina</taxon>
        <taxon>Sordariomycetes</taxon>
        <taxon>Hypocreomycetidae</taxon>
        <taxon>Hypocreales</taxon>
        <taxon>Nectriaceae</taxon>
        <taxon>Fusarium</taxon>
        <taxon>Fusarium redolens species complex</taxon>
    </lineage>
</organism>
<reference evidence="3" key="1">
    <citation type="journal article" date="2021" name="Nat. Commun.">
        <title>Genetic determinants of endophytism in the Arabidopsis root mycobiome.</title>
        <authorList>
            <person name="Mesny F."/>
            <person name="Miyauchi S."/>
            <person name="Thiergart T."/>
            <person name="Pickel B."/>
            <person name="Atanasova L."/>
            <person name="Karlsson M."/>
            <person name="Huettel B."/>
            <person name="Barry K.W."/>
            <person name="Haridas S."/>
            <person name="Chen C."/>
            <person name="Bauer D."/>
            <person name="Andreopoulos W."/>
            <person name="Pangilinan J."/>
            <person name="LaButti K."/>
            <person name="Riley R."/>
            <person name="Lipzen A."/>
            <person name="Clum A."/>
            <person name="Drula E."/>
            <person name="Henrissat B."/>
            <person name="Kohler A."/>
            <person name="Grigoriev I.V."/>
            <person name="Martin F.M."/>
            <person name="Hacquard S."/>
        </authorList>
    </citation>
    <scope>NUCLEOTIDE SEQUENCE</scope>
    <source>
        <strain evidence="3">MPI-CAGE-AT-0023</strain>
    </source>
</reference>
<accession>A0A9P9KNF2</accession>
<feature type="transmembrane region" description="Helical" evidence="2">
    <location>
        <begin position="477"/>
        <end position="498"/>
    </location>
</feature>
<dbReference type="RefSeq" id="XP_046053631.1">
    <property type="nucleotide sequence ID" value="XM_046189638.1"/>
</dbReference>
<keyword evidence="2" id="KW-0472">Membrane</keyword>
<feature type="compositionally biased region" description="Low complexity" evidence="1">
    <location>
        <begin position="440"/>
        <end position="459"/>
    </location>
</feature>
<keyword evidence="2" id="KW-1133">Transmembrane helix</keyword>
<dbReference type="OrthoDB" id="5091094at2759"/>
<evidence type="ECO:0000256" key="2">
    <source>
        <dbReference type="SAM" id="Phobius"/>
    </source>
</evidence>
<name>A0A9P9KNF2_FUSRE</name>
<gene>
    <name evidence="3" type="ORF">BKA55DRAFT_534857</name>
</gene>
<feature type="transmembrane region" description="Helical" evidence="2">
    <location>
        <begin position="214"/>
        <end position="235"/>
    </location>
</feature>
<feature type="compositionally biased region" description="Polar residues" evidence="1">
    <location>
        <begin position="132"/>
        <end position="155"/>
    </location>
</feature>
<evidence type="ECO:0000313" key="3">
    <source>
        <dbReference type="EMBL" id="KAH7264896.1"/>
    </source>
</evidence>
<keyword evidence="4" id="KW-1185">Reference proteome</keyword>
<evidence type="ECO:0000313" key="4">
    <source>
        <dbReference type="Proteomes" id="UP000720189"/>
    </source>
</evidence>
<proteinExistence type="predicted"/>
<feature type="region of interest" description="Disordered" evidence="1">
    <location>
        <begin position="132"/>
        <end position="157"/>
    </location>
</feature>
<sequence>MCFLITDPNLTIDEPDLESTNLNMNNQGETLSENEAAPIYQRYGPRDFKDLTDHNYPTIPPDFKPVLTIPWTERPDQGISNLPEDLTVIERFTTITRPEQSIFTSAPRRLTAGTEIEIITIIDGTKFIPPSSTSDVTTLGQGSENTSPKETTDVPSLSTETTLLSSSFYTSSEESSWTTSYTTASSTELLPSSSPATPSETPALSDAEIVVIEAGAGVLAVLIMIAILFLILWCVERRKSRCEPRYEPRHEPRYERPGNFIFNNVSHNRVESSKTPPVVFDLFSNFHENLSNSPIIEVKSLARVPSFIDNINIYWAMKNQEVSTSHETGVSSNNHNDRRELVDLTGSVYSTIPSGFKPVFTFASEELPGKDREDVTVIDKVDSTSTKNGEVVIGTETWEPFTWYTRHRQEIFTLILRPTETTSSDIDILSIISHLTLPGPTPTTSSEELTSSSSTSPSLAFPTAAEPPNTSLSTAEWVLVLAAALFLLFLSIMATVFMKLRSHPRHNQINNIQLDNAPFENAYTEPLQREEPAPVVWKS</sequence>
<dbReference type="Proteomes" id="UP000720189">
    <property type="component" value="Unassembled WGS sequence"/>
</dbReference>
<feature type="region of interest" description="Disordered" evidence="1">
    <location>
        <begin position="440"/>
        <end position="466"/>
    </location>
</feature>
<dbReference type="GeneID" id="70219592"/>
<evidence type="ECO:0000256" key="1">
    <source>
        <dbReference type="SAM" id="MobiDB-lite"/>
    </source>
</evidence>
<keyword evidence="2" id="KW-0812">Transmembrane</keyword>